<accession>A0A3R6WWQ9</accession>
<protein>
    <recommendedName>
        <fullName evidence="2">Vacuolar protein sorting-associated protein 51 homolog</fullName>
    </recommendedName>
</protein>
<reference evidence="4 5" key="1">
    <citation type="submission" date="2018-08" db="EMBL/GenBank/DDBJ databases">
        <title>Aphanomyces genome sequencing and annotation.</title>
        <authorList>
            <person name="Minardi D."/>
            <person name="Oidtmann B."/>
            <person name="Van Der Giezen M."/>
            <person name="Studholme D.J."/>
        </authorList>
    </citation>
    <scope>NUCLEOTIDE SEQUENCE [LARGE SCALE GENOMIC DNA]</scope>
    <source>
        <strain evidence="4 5">Sv</strain>
    </source>
</reference>
<dbReference type="Proteomes" id="UP000285712">
    <property type="component" value="Unassembled WGS sequence"/>
</dbReference>
<dbReference type="Pfam" id="PF08700">
    <property type="entry name" value="VPS51_Exo84_N"/>
    <property type="match status" value="1"/>
</dbReference>
<evidence type="ECO:0000256" key="1">
    <source>
        <dbReference type="ARBA" id="ARBA00006080"/>
    </source>
</evidence>
<dbReference type="GO" id="GO:0006869">
    <property type="term" value="P:lipid transport"/>
    <property type="evidence" value="ECO:0007669"/>
    <property type="project" value="UniProtKB-UniRule"/>
</dbReference>
<dbReference type="VEuPathDB" id="FungiDB:H257_16345"/>
<comment type="similarity">
    <text evidence="1 2">Belongs to the VPS51 family.</text>
</comment>
<dbReference type="InterPro" id="IPR014812">
    <property type="entry name" value="Vps51"/>
</dbReference>
<feature type="region of interest" description="Disordered" evidence="3">
    <location>
        <begin position="457"/>
        <end position="487"/>
    </location>
</feature>
<keyword evidence="2" id="KW-0445">Lipid transport</keyword>
<dbReference type="GO" id="GO:0016020">
    <property type="term" value="C:membrane"/>
    <property type="evidence" value="ECO:0007669"/>
    <property type="project" value="TreeGrafter"/>
</dbReference>
<dbReference type="PANTHER" id="PTHR15954:SF4">
    <property type="entry name" value="VACUOLAR PROTEIN SORTING-ASSOCIATED PROTEIN 51 HOMOLOG"/>
    <property type="match status" value="1"/>
</dbReference>
<comment type="subcellular location">
    <subcellularLocation>
        <location evidence="2">Golgi apparatus</location>
        <location evidence="2">trans-Golgi network</location>
    </subcellularLocation>
</comment>
<dbReference type="AlphaFoldDB" id="A0A3R6WWQ9"/>
<evidence type="ECO:0000313" key="5">
    <source>
        <dbReference type="Proteomes" id="UP000285712"/>
    </source>
</evidence>
<comment type="subunit">
    <text evidence="2">Component of the Golgi-associated retrograde protein (GARP) complex.</text>
</comment>
<sequence>MESRMQELMSSYYDLSDKDETVSQSKNINAPGFLVDDYDMLESMGMDELLRRDDQMIKEIKELDTNMQMLVYENYNKFISATDTIRKMKVQYIPSVSFVLVDSMGKITVQSENVSNALAPFRSKVRTLVVTINAMLTQGCIQVEKLVGVRRLLKRLEFIFQLPQRLKSAMKAQEYDKATKYFVVANRILKRYQHIASFKTIQLEAEHIMFGLRTIVQKKFDDDSTTAPQVQEYAALLLDLNVSVPEVRQRFLNWYQLHFDHFVAAFQDTQPCDTVKYIDAINNVRKKTILLPFLSSKCVVMQAFLPSFATSATAFQAVFGRADVESTAAFGAVATVWFDGYASVCGVGGSGGYGILMLMLKAVIDGIHSLTAPLLPTRDILARTSQLVEASNRFKAFLDWFILRSAGTIVDVPTMDQLAKDTAMAFLHQFALLHSARLNTLLRTAVLTPNWLEPVPGPSRTNSTSGVRDLRRSKQPRTMGSGKQATNSGHMYMDVARLFAKKVHVYHGPDLAISIDSVLSCVFKIACKAYGEYARMATFGRFGVQQVQVDTEWLKVTAATYLTADSSVNEVESLLCDVVTNSMERAIEYTLLEESVLVAIVSTKKGTLKI</sequence>
<dbReference type="GO" id="GO:0007041">
    <property type="term" value="P:lysosomal transport"/>
    <property type="evidence" value="ECO:0007669"/>
    <property type="project" value="TreeGrafter"/>
</dbReference>
<name>A0A3R6WWQ9_APHAT</name>
<organism evidence="4 5">
    <name type="scientific">Aphanomyces astaci</name>
    <name type="common">Crayfish plague agent</name>
    <dbReference type="NCBI Taxonomy" id="112090"/>
    <lineage>
        <taxon>Eukaryota</taxon>
        <taxon>Sar</taxon>
        <taxon>Stramenopiles</taxon>
        <taxon>Oomycota</taxon>
        <taxon>Saprolegniomycetes</taxon>
        <taxon>Saprolegniales</taxon>
        <taxon>Verrucalvaceae</taxon>
        <taxon>Aphanomyces</taxon>
    </lineage>
</organism>
<dbReference type="GO" id="GO:0000938">
    <property type="term" value="C:GARP complex"/>
    <property type="evidence" value="ECO:0007669"/>
    <property type="project" value="UniProtKB-UniRule"/>
</dbReference>
<dbReference type="PANTHER" id="PTHR15954">
    <property type="entry name" value="VACUOLAR PROTEIN SORTING-ASSOCIATED PROTEIN 51 HOMOLOG"/>
    <property type="match status" value="1"/>
</dbReference>
<keyword evidence="2" id="KW-0333">Golgi apparatus</keyword>
<comment type="caution">
    <text evidence="4">The sequence shown here is derived from an EMBL/GenBank/DDBJ whole genome shotgun (WGS) entry which is preliminary data.</text>
</comment>
<evidence type="ECO:0000256" key="3">
    <source>
        <dbReference type="SAM" id="MobiDB-lite"/>
    </source>
</evidence>
<dbReference type="GO" id="GO:0042147">
    <property type="term" value="P:retrograde transport, endosome to Golgi"/>
    <property type="evidence" value="ECO:0007669"/>
    <property type="project" value="UniProtKB-UniRule"/>
</dbReference>
<dbReference type="GO" id="GO:1990745">
    <property type="term" value="C:EARP complex"/>
    <property type="evidence" value="ECO:0007669"/>
    <property type="project" value="TreeGrafter"/>
</dbReference>
<dbReference type="GO" id="GO:0015031">
    <property type="term" value="P:protein transport"/>
    <property type="evidence" value="ECO:0007669"/>
    <property type="project" value="UniProtKB-UniRule"/>
</dbReference>
<feature type="compositionally biased region" description="Polar residues" evidence="3">
    <location>
        <begin position="476"/>
        <end position="487"/>
    </location>
</feature>
<dbReference type="GO" id="GO:0007030">
    <property type="term" value="P:Golgi organization"/>
    <property type="evidence" value="ECO:0007669"/>
    <property type="project" value="UniProtKB-UniRule"/>
</dbReference>
<gene>
    <name evidence="4" type="ORF">DYB35_003506</name>
</gene>
<dbReference type="EMBL" id="QUTG01003245">
    <property type="protein sequence ID" value="RHY92449.1"/>
    <property type="molecule type" value="Genomic_DNA"/>
</dbReference>
<dbReference type="GO" id="GO:0032456">
    <property type="term" value="P:endocytic recycling"/>
    <property type="evidence" value="ECO:0007669"/>
    <property type="project" value="TreeGrafter"/>
</dbReference>
<proteinExistence type="inferred from homology"/>
<keyword evidence="2" id="KW-0653">Protein transport</keyword>
<evidence type="ECO:0000313" key="4">
    <source>
        <dbReference type="EMBL" id="RHY92449.1"/>
    </source>
</evidence>
<dbReference type="GO" id="GO:0048193">
    <property type="term" value="P:Golgi vesicle transport"/>
    <property type="evidence" value="ECO:0007669"/>
    <property type="project" value="TreeGrafter"/>
</dbReference>
<comment type="function">
    <text evidence="2">Acts as component of the GARP complex that is involved in retrograde transport from early and late endosomes to the trans-Golgi network (TGN).</text>
</comment>
<keyword evidence="2" id="KW-0813">Transport</keyword>
<evidence type="ECO:0000256" key="2">
    <source>
        <dbReference type="RuleBase" id="RU368010"/>
    </source>
</evidence>
<dbReference type="GO" id="GO:0005829">
    <property type="term" value="C:cytosol"/>
    <property type="evidence" value="ECO:0007669"/>
    <property type="project" value="GOC"/>
</dbReference>